<dbReference type="Pfam" id="PF12860">
    <property type="entry name" value="PAS_7"/>
    <property type="match status" value="1"/>
</dbReference>
<gene>
    <name evidence="11" type="ORF">SAMN05444336_109137</name>
</gene>
<keyword evidence="9" id="KW-1133">Transmembrane helix</keyword>
<evidence type="ECO:0000256" key="6">
    <source>
        <dbReference type="ARBA" id="ARBA00022840"/>
    </source>
</evidence>
<dbReference type="Gene3D" id="3.30.450.20">
    <property type="entry name" value="PAS domain"/>
    <property type="match status" value="1"/>
</dbReference>
<evidence type="ECO:0000256" key="2">
    <source>
        <dbReference type="ARBA" id="ARBA00012438"/>
    </source>
</evidence>
<feature type="compositionally biased region" description="Low complexity" evidence="8">
    <location>
        <begin position="340"/>
        <end position="349"/>
    </location>
</feature>
<keyword evidence="3" id="KW-0808">Transferase</keyword>
<keyword evidence="12" id="KW-1185">Reference proteome</keyword>
<keyword evidence="5" id="KW-0418">Kinase</keyword>
<feature type="region of interest" description="Disordered" evidence="8">
    <location>
        <begin position="310"/>
        <end position="391"/>
    </location>
</feature>
<dbReference type="GO" id="GO:0007234">
    <property type="term" value="P:osmosensory signaling via phosphorelay pathway"/>
    <property type="evidence" value="ECO:0007669"/>
    <property type="project" value="TreeGrafter"/>
</dbReference>
<protein>
    <recommendedName>
        <fullName evidence="2">histidine kinase</fullName>
        <ecNumber evidence="2">2.7.13.3</ecNumber>
    </recommendedName>
</protein>
<keyword evidence="7" id="KW-0902">Two-component regulatory system</keyword>
<feature type="transmembrane region" description="Helical" evidence="9">
    <location>
        <begin position="12"/>
        <end position="31"/>
    </location>
</feature>
<accession>A0A1H3EAQ3</accession>
<feature type="compositionally biased region" description="Basic and acidic residues" evidence="8">
    <location>
        <begin position="736"/>
        <end position="745"/>
    </location>
</feature>
<dbReference type="EC" id="2.7.13.3" evidence="2"/>
<feature type="region of interest" description="Disordered" evidence="8">
    <location>
        <begin position="732"/>
        <end position="762"/>
    </location>
</feature>
<keyword evidence="6" id="KW-0067">ATP-binding</keyword>
<dbReference type="GO" id="GO:0000156">
    <property type="term" value="F:phosphorelay response regulator activity"/>
    <property type="evidence" value="ECO:0007669"/>
    <property type="project" value="TreeGrafter"/>
</dbReference>
<evidence type="ECO:0000256" key="7">
    <source>
        <dbReference type="ARBA" id="ARBA00023012"/>
    </source>
</evidence>
<evidence type="ECO:0000256" key="8">
    <source>
        <dbReference type="SAM" id="MobiDB-lite"/>
    </source>
</evidence>
<dbReference type="AlphaFoldDB" id="A0A1H3EAQ3"/>
<keyword evidence="4" id="KW-0547">Nucleotide-binding</keyword>
<reference evidence="11 12" key="1">
    <citation type="submission" date="2016-10" db="EMBL/GenBank/DDBJ databases">
        <authorList>
            <person name="de Groot N.N."/>
        </authorList>
    </citation>
    <scope>NUCLEOTIDE SEQUENCE [LARGE SCALE GENOMIC DNA]</scope>
    <source>
        <strain evidence="11 12">DSM 17890</strain>
    </source>
</reference>
<evidence type="ECO:0000313" key="11">
    <source>
        <dbReference type="EMBL" id="SDX75771.1"/>
    </source>
</evidence>
<dbReference type="InterPro" id="IPR035965">
    <property type="entry name" value="PAS-like_dom_sf"/>
</dbReference>
<evidence type="ECO:0000256" key="5">
    <source>
        <dbReference type="ARBA" id="ARBA00022777"/>
    </source>
</evidence>
<name>A0A1H3EAQ3_9RHOB</name>
<feature type="compositionally biased region" description="Low complexity" evidence="8">
    <location>
        <begin position="369"/>
        <end position="381"/>
    </location>
</feature>
<keyword evidence="9" id="KW-0812">Transmembrane</keyword>
<feature type="domain" description="Histidine kinase" evidence="10">
    <location>
        <begin position="718"/>
        <end position="928"/>
    </location>
</feature>
<evidence type="ECO:0000313" key="12">
    <source>
        <dbReference type="Proteomes" id="UP000199118"/>
    </source>
</evidence>
<evidence type="ECO:0000256" key="9">
    <source>
        <dbReference type="SAM" id="Phobius"/>
    </source>
</evidence>
<feature type="region of interest" description="Disordered" evidence="8">
    <location>
        <begin position="64"/>
        <end position="119"/>
    </location>
</feature>
<proteinExistence type="predicted"/>
<dbReference type="InterPro" id="IPR036890">
    <property type="entry name" value="HATPase_C_sf"/>
</dbReference>
<dbReference type="OrthoDB" id="9797304at2"/>
<feature type="transmembrane region" description="Helical" evidence="9">
    <location>
        <begin position="37"/>
        <end position="56"/>
    </location>
</feature>
<dbReference type="InterPro" id="IPR050351">
    <property type="entry name" value="BphY/WalK/GraS-like"/>
</dbReference>
<evidence type="ECO:0000256" key="3">
    <source>
        <dbReference type="ARBA" id="ARBA00022679"/>
    </source>
</evidence>
<dbReference type="GO" id="GO:0004673">
    <property type="term" value="F:protein histidine kinase activity"/>
    <property type="evidence" value="ECO:0007669"/>
    <property type="project" value="UniProtKB-EC"/>
</dbReference>
<dbReference type="Gene3D" id="3.30.565.10">
    <property type="entry name" value="Histidine kinase-like ATPase, C-terminal domain"/>
    <property type="match status" value="1"/>
</dbReference>
<dbReference type="STRING" id="356660.SAMN05444336_109137"/>
<feature type="compositionally biased region" description="Basic and acidic residues" evidence="8">
    <location>
        <begin position="382"/>
        <end position="391"/>
    </location>
</feature>
<dbReference type="InterPro" id="IPR005467">
    <property type="entry name" value="His_kinase_dom"/>
</dbReference>
<dbReference type="PANTHER" id="PTHR42878">
    <property type="entry name" value="TWO-COMPONENT HISTIDINE KINASE"/>
    <property type="match status" value="1"/>
</dbReference>
<organism evidence="11 12">
    <name type="scientific">Albimonas donghaensis</name>
    <dbReference type="NCBI Taxonomy" id="356660"/>
    <lineage>
        <taxon>Bacteria</taxon>
        <taxon>Pseudomonadati</taxon>
        <taxon>Pseudomonadota</taxon>
        <taxon>Alphaproteobacteria</taxon>
        <taxon>Rhodobacterales</taxon>
        <taxon>Paracoccaceae</taxon>
        <taxon>Albimonas</taxon>
    </lineage>
</organism>
<dbReference type="PROSITE" id="PS50109">
    <property type="entry name" value="HIS_KIN"/>
    <property type="match status" value="1"/>
</dbReference>
<evidence type="ECO:0000256" key="4">
    <source>
        <dbReference type="ARBA" id="ARBA00022741"/>
    </source>
</evidence>
<dbReference type="SUPFAM" id="SSF55874">
    <property type="entry name" value="ATPase domain of HSP90 chaperone/DNA topoisomerase II/histidine kinase"/>
    <property type="match status" value="1"/>
</dbReference>
<dbReference type="EMBL" id="FNMZ01000009">
    <property type="protein sequence ID" value="SDX75771.1"/>
    <property type="molecule type" value="Genomic_DNA"/>
</dbReference>
<evidence type="ECO:0000259" key="10">
    <source>
        <dbReference type="PROSITE" id="PS50109"/>
    </source>
</evidence>
<dbReference type="GO" id="GO:0030295">
    <property type="term" value="F:protein kinase activator activity"/>
    <property type="evidence" value="ECO:0007669"/>
    <property type="project" value="TreeGrafter"/>
</dbReference>
<evidence type="ECO:0000256" key="1">
    <source>
        <dbReference type="ARBA" id="ARBA00000085"/>
    </source>
</evidence>
<dbReference type="GO" id="GO:0005524">
    <property type="term" value="F:ATP binding"/>
    <property type="evidence" value="ECO:0007669"/>
    <property type="project" value="UniProtKB-KW"/>
</dbReference>
<dbReference type="SUPFAM" id="SSF55785">
    <property type="entry name" value="PYP-like sensor domain (PAS domain)"/>
    <property type="match status" value="2"/>
</dbReference>
<comment type="catalytic activity">
    <reaction evidence="1">
        <text>ATP + protein L-histidine = ADP + protein N-phospho-L-histidine.</text>
        <dbReference type="EC" id="2.7.13.3"/>
    </reaction>
</comment>
<dbReference type="PANTHER" id="PTHR42878:SF7">
    <property type="entry name" value="SENSOR HISTIDINE KINASE GLRK"/>
    <property type="match status" value="1"/>
</dbReference>
<keyword evidence="9" id="KW-0472">Membrane</keyword>
<feature type="compositionally biased region" description="Basic and acidic residues" evidence="8">
    <location>
        <begin position="359"/>
        <end position="368"/>
    </location>
</feature>
<feature type="compositionally biased region" description="Gly residues" evidence="8">
    <location>
        <begin position="746"/>
        <end position="755"/>
    </location>
</feature>
<dbReference type="Proteomes" id="UP000199118">
    <property type="component" value="Unassembled WGS sequence"/>
</dbReference>
<sequence>MHSLTGAADFGVGAFAGLLAIGGADLLLGLLAGAAGAATAAAALGLAPGLGVWFAFGGRGRDRDRAQRRAMPAPPRDSALDALPDRMSGAGSGPAAAPGAPRRDDGTEPSAADAVRKKAGGARPLALSAPGAWLSERLAGARALRPVGAEGRPAGGPALPFRLEDGALMPLSRAARRFPGLGAQGVEVAAFARGVAVIEGPADLAAAFALLESDGLEFRAMVDDAEGETWELICAPRGGEARVDFAPAGPARRELARLRADLRATRAERDAAEAVLDAAPVMAWRRDAAGRVVWGNALYRRMSGAGEAQAEAATGVRPGTGARPGAETSAGAEGARRTGRAAAAPALPELRGDLGGPEPRADRADPDAPSRGASGSGSASGPDDRVDGRDGRAAVFDAGTGERRWFEISSRVGAQGEDLRFAVDAASAVHAEGALRRFVETLTETFAHIRIGLAIFDREQRLGLFNPAFAELMRLDPAWLAARPDLPSVLEQLRESRRLPDQDDFVQWRRGILGLFGSGDRTDADLRGPRPERTEIWHLPGEEQIRMVARPHPQGAVAFLFEDVTETARLERRFLTETETRRAVMDRLEEGVVTFGPDGVARFANPAFAAMWGFRPDADGDGLRLADAMARFRARSVGGEVWDQLQGFFGTAARSAWSDELTLTDGRRLRARVAALPDGSVLVAFLDVTDALRAEAAMRDRTSALEAAEEIRGALIEQVSLRMRTPLARVSGLTQRLRDGADERGGGGGGAGGSAEGPDAPLGPRQLALLEGVLEAAGQMQEALTGVSDLASAQAGVLAMTSEPVNLHAALASALDVARRRAQARGVALSLEADEALDASQEIQGDAQRLRQLLFNLVADAVHRAPRGGWVRAGARKLGDRVEVWTDEPAPEAALDGRSEPEAAVRGGLAHALVRRFAELHGGGVRVELVRRGAPAMSHEALEAEEIGPRGDRLHVVCSLPLAALRAVAPAVSEPPRAERA</sequence>